<comment type="caution">
    <text evidence="2">The sequence shown here is derived from an EMBL/GenBank/DDBJ whole genome shotgun (WGS) entry which is preliminary data.</text>
</comment>
<keyword evidence="3" id="KW-1185">Reference proteome</keyword>
<gene>
    <name evidence="2" type="ORF">J2S74_004079</name>
</gene>
<reference evidence="2 3" key="1">
    <citation type="submission" date="2023-07" db="EMBL/GenBank/DDBJ databases">
        <title>Genomic Encyclopedia of Type Strains, Phase IV (KMG-IV): sequencing the most valuable type-strain genomes for metagenomic binning, comparative biology and taxonomic classification.</title>
        <authorList>
            <person name="Goeker M."/>
        </authorList>
    </citation>
    <scope>NUCLEOTIDE SEQUENCE [LARGE SCALE GENOMIC DNA]</scope>
    <source>
        <strain evidence="2 3">DSM 9768</strain>
    </source>
</reference>
<protein>
    <submittedName>
        <fullName evidence="2">Uncharacterized protein</fullName>
    </submittedName>
</protein>
<name>A0ABT9ZZJ3_9BACI</name>
<evidence type="ECO:0000256" key="1">
    <source>
        <dbReference type="SAM" id="Coils"/>
    </source>
</evidence>
<evidence type="ECO:0000313" key="2">
    <source>
        <dbReference type="EMBL" id="MDQ0256657.1"/>
    </source>
</evidence>
<keyword evidence="1" id="KW-0175">Coiled coil</keyword>
<organism evidence="2 3">
    <name type="scientific">Evansella vedderi</name>
    <dbReference type="NCBI Taxonomy" id="38282"/>
    <lineage>
        <taxon>Bacteria</taxon>
        <taxon>Bacillati</taxon>
        <taxon>Bacillota</taxon>
        <taxon>Bacilli</taxon>
        <taxon>Bacillales</taxon>
        <taxon>Bacillaceae</taxon>
        <taxon>Evansella</taxon>
    </lineage>
</organism>
<sequence length="199" mass="22395">MKIGIVLSAVMVVLGLTAVIGGQFVDRGNLKEQMEKELSFEGNEAAVSDVIVEGDVLDSEWTPLLEGLKSFDDFQDMTSDGEAVVASASQIKDEYEEKFSNLQEEAIALIRDLVDEAIADYQEKAANDEGISLWYFYRTYYGTARDIEAQIDERFYTKYAELESELAANGHSLTKAETFRNKYEETKSELLNTFISMVF</sequence>
<feature type="coiled-coil region" evidence="1">
    <location>
        <begin position="85"/>
        <end position="112"/>
    </location>
</feature>
<dbReference type="EMBL" id="JAUSUG010000018">
    <property type="protein sequence ID" value="MDQ0256657.1"/>
    <property type="molecule type" value="Genomic_DNA"/>
</dbReference>
<proteinExistence type="predicted"/>
<dbReference type="Proteomes" id="UP001230005">
    <property type="component" value="Unassembled WGS sequence"/>
</dbReference>
<accession>A0ABT9ZZJ3</accession>
<dbReference type="RefSeq" id="WP_307329136.1">
    <property type="nucleotide sequence ID" value="NZ_JAUSUG010000018.1"/>
</dbReference>
<evidence type="ECO:0000313" key="3">
    <source>
        <dbReference type="Proteomes" id="UP001230005"/>
    </source>
</evidence>